<dbReference type="RefSeq" id="WP_245891024.1">
    <property type="nucleotide sequence ID" value="NZ_PZZP01000001.1"/>
</dbReference>
<feature type="binding site" evidence="4">
    <location>
        <position position="145"/>
    </location>
    <ligand>
        <name>Zn(2+)</name>
        <dbReference type="ChEBI" id="CHEBI:29105"/>
    </ligand>
</feature>
<evidence type="ECO:0000259" key="5">
    <source>
        <dbReference type="PROSITE" id="PS50305"/>
    </source>
</evidence>
<protein>
    <recommendedName>
        <fullName evidence="1">protein acetyllysine N-acetyltransferase</fullName>
        <ecNumber evidence="1">2.3.1.286</ecNumber>
    </recommendedName>
</protein>
<proteinExistence type="predicted"/>
<dbReference type="Proteomes" id="UP000241639">
    <property type="component" value="Unassembled WGS sequence"/>
</dbReference>
<dbReference type="InterPro" id="IPR003000">
    <property type="entry name" value="Sirtuin"/>
</dbReference>
<dbReference type="PANTHER" id="PTHR11085:SF10">
    <property type="entry name" value="NAD-DEPENDENT PROTEIN DEACYLASE SIRTUIN-5, MITOCHONDRIAL-RELATED"/>
    <property type="match status" value="1"/>
</dbReference>
<dbReference type="Gene3D" id="3.40.50.1220">
    <property type="entry name" value="TPP-binding domain"/>
    <property type="match status" value="1"/>
</dbReference>
<dbReference type="InterPro" id="IPR029035">
    <property type="entry name" value="DHS-like_NAD/FAD-binding_dom"/>
</dbReference>
<reference evidence="6 7" key="1">
    <citation type="submission" date="2018-04" db="EMBL/GenBank/DDBJ databases">
        <title>Genomic Encyclopedia of Archaeal and Bacterial Type Strains, Phase II (KMG-II): from individual species to whole genera.</title>
        <authorList>
            <person name="Goeker M."/>
        </authorList>
    </citation>
    <scope>NUCLEOTIDE SEQUENCE [LARGE SCALE GENOMIC DNA]</scope>
    <source>
        <strain evidence="6 7">DSM 45169</strain>
    </source>
</reference>
<dbReference type="PROSITE" id="PS50305">
    <property type="entry name" value="SIRTUIN"/>
    <property type="match status" value="1"/>
</dbReference>
<dbReference type="AlphaFoldDB" id="A0A2T4Z6T4"/>
<evidence type="ECO:0000256" key="3">
    <source>
        <dbReference type="ARBA" id="ARBA00023027"/>
    </source>
</evidence>
<gene>
    <name evidence="6" type="ORF">C8J48_0153</name>
</gene>
<keyword evidence="4" id="KW-0479">Metal-binding</keyword>
<dbReference type="InterPro" id="IPR026590">
    <property type="entry name" value="Ssirtuin_cat_dom"/>
</dbReference>
<dbReference type="Pfam" id="PF02146">
    <property type="entry name" value="SIR2"/>
    <property type="match status" value="1"/>
</dbReference>
<keyword evidence="3" id="KW-0520">NAD</keyword>
<dbReference type="InterPro" id="IPR026591">
    <property type="entry name" value="Sirtuin_cat_small_dom_sf"/>
</dbReference>
<feature type="domain" description="Deacetylase sirtuin-type" evidence="5">
    <location>
        <begin position="1"/>
        <end position="243"/>
    </location>
</feature>
<keyword evidence="7" id="KW-1185">Reference proteome</keyword>
<dbReference type="Gene3D" id="3.30.1600.10">
    <property type="entry name" value="SIR2/SIRT2 'Small Domain"/>
    <property type="match status" value="1"/>
</dbReference>
<dbReference type="GO" id="GO:0017136">
    <property type="term" value="F:histone deacetylase activity, NAD-dependent"/>
    <property type="evidence" value="ECO:0007669"/>
    <property type="project" value="TreeGrafter"/>
</dbReference>
<dbReference type="GO" id="GO:0046872">
    <property type="term" value="F:metal ion binding"/>
    <property type="evidence" value="ECO:0007669"/>
    <property type="project" value="UniProtKB-KW"/>
</dbReference>
<evidence type="ECO:0000313" key="7">
    <source>
        <dbReference type="Proteomes" id="UP000241639"/>
    </source>
</evidence>
<keyword evidence="4" id="KW-0862">Zinc</keyword>
<evidence type="ECO:0000256" key="1">
    <source>
        <dbReference type="ARBA" id="ARBA00012928"/>
    </source>
</evidence>
<evidence type="ECO:0000256" key="2">
    <source>
        <dbReference type="ARBA" id="ARBA00022679"/>
    </source>
</evidence>
<evidence type="ECO:0000256" key="4">
    <source>
        <dbReference type="PROSITE-ProRule" id="PRU00236"/>
    </source>
</evidence>
<name>A0A2T4Z6T4_9BACL</name>
<dbReference type="NCBIfam" id="NF001753">
    <property type="entry name" value="PRK00481.1-3"/>
    <property type="match status" value="1"/>
</dbReference>
<feature type="active site" description="Proton acceptor" evidence="4">
    <location>
        <position position="119"/>
    </location>
</feature>
<sequence length="243" mass="27702">METNIHRLAEWIQTAEGTVVLTGAGMSTESGIPDFRSREGFWKRVDPQRVATVSALEEEYETFHHFYRLRIRGLERVHPHPGHQVLARWEQQGYIRGIATQNVDRLHQRAGNRQVWELHGNILQFHCHDCKKAAERSRFLQQKPCVHCGGRLRPDIILFGEWLPETTWSEAMEAVQQADLLLVIGTSLEVYPVNQMPQLCPGKTVLINADKTAMDRQLDLVISGKAGEVLQHVDQIVAKTEEG</sequence>
<feature type="binding site" evidence="4">
    <location>
        <position position="148"/>
    </location>
    <ligand>
        <name>Zn(2+)</name>
        <dbReference type="ChEBI" id="CHEBI:29105"/>
    </ligand>
</feature>
<dbReference type="EC" id="2.3.1.286" evidence="1"/>
<organism evidence="6 7">
    <name type="scientific">Desmospora activa DSM 45169</name>
    <dbReference type="NCBI Taxonomy" id="1121389"/>
    <lineage>
        <taxon>Bacteria</taxon>
        <taxon>Bacillati</taxon>
        <taxon>Bacillota</taxon>
        <taxon>Bacilli</taxon>
        <taxon>Bacillales</taxon>
        <taxon>Thermoactinomycetaceae</taxon>
        <taxon>Desmospora</taxon>
    </lineage>
</organism>
<feature type="binding site" evidence="4">
    <location>
        <position position="130"/>
    </location>
    <ligand>
        <name>Zn(2+)</name>
        <dbReference type="ChEBI" id="CHEBI:29105"/>
    </ligand>
</feature>
<dbReference type="InterPro" id="IPR050134">
    <property type="entry name" value="NAD-dep_sirtuin_deacylases"/>
</dbReference>
<dbReference type="PANTHER" id="PTHR11085">
    <property type="entry name" value="NAD-DEPENDENT PROTEIN DEACYLASE SIRTUIN-5, MITOCHONDRIAL-RELATED"/>
    <property type="match status" value="1"/>
</dbReference>
<accession>A0A2T4Z6T4</accession>
<keyword evidence="2" id="KW-0808">Transferase</keyword>
<evidence type="ECO:0000313" key="6">
    <source>
        <dbReference type="EMBL" id="PTM57603.1"/>
    </source>
</evidence>
<dbReference type="EMBL" id="PZZP01000001">
    <property type="protein sequence ID" value="PTM57603.1"/>
    <property type="molecule type" value="Genomic_DNA"/>
</dbReference>
<dbReference type="GO" id="GO:0070403">
    <property type="term" value="F:NAD+ binding"/>
    <property type="evidence" value="ECO:0007669"/>
    <property type="project" value="InterPro"/>
</dbReference>
<comment type="caution">
    <text evidence="6">The sequence shown here is derived from an EMBL/GenBank/DDBJ whole genome shotgun (WGS) entry which is preliminary data.</text>
</comment>
<dbReference type="SUPFAM" id="SSF52467">
    <property type="entry name" value="DHS-like NAD/FAD-binding domain"/>
    <property type="match status" value="1"/>
</dbReference>
<feature type="binding site" evidence="4">
    <location>
        <position position="127"/>
    </location>
    <ligand>
        <name>Zn(2+)</name>
        <dbReference type="ChEBI" id="CHEBI:29105"/>
    </ligand>
</feature>